<evidence type="ECO:0000313" key="4">
    <source>
        <dbReference type="EMBL" id="RLC37548.1"/>
    </source>
</evidence>
<accession>A0A420ZD30</accession>
<proteinExistence type="predicted"/>
<dbReference type="Proteomes" id="UP000281261">
    <property type="component" value="Unassembled WGS sequence"/>
</dbReference>
<sequence length="884" mass="97360">MAKNKKQKQTSVYLMVLLIVALVIAGALIYLWVKSFTPASEASTSARQAAPFIDYTGTMNYNGQTDTLVLGILKPSIVKLMQERPDFEGDPVIKAENKIKEIQSLIRQAKNLIATITGEATTPVFNDEETIEEEPAKNYVTPLNDFSVYEPTDDGDISPDRDDKPDLSLPNLVPDFASDSGSSSPTQRESTKDSSPTENEPESLIDKVASSAKNLVANTTNLVADFFKNTWSKITGRPYISSYTISRFALSQEVEIKIKGNNFHPNKDENDTTLAPEPGSSITIAYTNGDVTTLSDRQFFGSNTQLTAYTKDYAKTISKITFTSRERGSYSKSMPVLKQITPIQKDYPLSLSGYRVTKYSISNEIKVSIFGNNFYPDKPKDATNLAMKAGSKIKLTYANGTTATFDHKKFFGTNTELTLIIDDNGRKIVKVEFINSKGESAYTTNNQTPAPTTGGEPEMESVRPQASLSSFKAENLAIGGAKITIFGSNLKVGTAKNLAPEKGSRLTIFFDDFTNREFKDTEFMVANDSIVAYSNEKFRKVARVYFESPTFGIKSTQTGTTITQPPVNEPKITGYKIMNYNIYDQLMVEGENLLVSSNRSDKDEQVVIMYRDNNSRTYTSNEFYGSPTRIYIIGDVDEFSNIGTVYFESKSRGLASTSNQLSLINVANFLVNKVLAAVSESENTTFGIKAKNRRQAYDDLKDEVDNILAQLETYGDELNAYVVPSQPTGDSLGTKIPTSSTSGLTIRGDLGETETLGAAALKQKLKSASRSIYWLKRDDPVLKTWDSIAEFQANGVLGFDFDLKYASNGVVFIKLNSSNSNVQSLVNEIANNRTILNALMQVGRSAFPGGYDTPAWIREALKTAKNRNTNLTPAAPALNEPAAF</sequence>
<feature type="transmembrane region" description="Helical" evidence="3">
    <location>
        <begin position="12"/>
        <end position="33"/>
    </location>
</feature>
<name>A0A420ZD30_UNCK3</name>
<dbReference type="EMBL" id="QMNG01000003">
    <property type="protein sequence ID" value="RLC37548.1"/>
    <property type="molecule type" value="Genomic_DNA"/>
</dbReference>
<keyword evidence="3" id="KW-0812">Transmembrane</keyword>
<feature type="compositionally biased region" description="Polar residues" evidence="2">
    <location>
        <begin position="440"/>
        <end position="451"/>
    </location>
</feature>
<gene>
    <name evidence="4" type="ORF">DRH29_01625</name>
</gene>
<feature type="region of interest" description="Disordered" evidence="2">
    <location>
        <begin position="440"/>
        <end position="461"/>
    </location>
</feature>
<reference evidence="4 5" key="1">
    <citation type="submission" date="2018-06" db="EMBL/GenBank/DDBJ databases">
        <title>Extensive metabolic versatility and redundancy in microbially diverse, dynamic hydrothermal sediments.</title>
        <authorList>
            <person name="Dombrowski N."/>
            <person name="Teske A."/>
            <person name="Baker B.J."/>
        </authorList>
    </citation>
    <scope>NUCLEOTIDE SEQUENCE [LARGE SCALE GENOMIC DNA]</scope>
    <source>
        <strain evidence="4">B79_G16</strain>
    </source>
</reference>
<evidence type="ECO:0000313" key="5">
    <source>
        <dbReference type="Proteomes" id="UP000281261"/>
    </source>
</evidence>
<evidence type="ECO:0000256" key="3">
    <source>
        <dbReference type="SAM" id="Phobius"/>
    </source>
</evidence>
<protein>
    <submittedName>
        <fullName evidence="4">Uncharacterized protein</fullName>
    </submittedName>
</protein>
<evidence type="ECO:0000256" key="1">
    <source>
        <dbReference type="SAM" id="Coils"/>
    </source>
</evidence>
<feature type="region of interest" description="Disordered" evidence="2">
    <location>
        <begin position="128"/>
        <end position="202"/>
    </location>
</feature>
<dbReference type="AlphaFoldDB" id="A0A420ZD30"/>
<organism evidence="4 5">
    <name type="scientific">candidate division Kazan bacterium</name>
    <dbReference type="NCBI Taxonomy" id="2202143"/>
    <lineage>
        <taxon>Bacteria</taxon>
        <taxon>Bacteria division Kazan-3B-28</taxon>
    </lineage>
</organism>
<feature type="compositionally biased region" description="Polar residues" evidence="2">
    <location>
        <begin position="179"/>
        <end position="198"/>
    </location>
</feature>
<evidence type="ECO:0000256" key="2">
    <source>
        <dbReference type="SAM" id="MobiDB-lite"/>
    </source>
</evidence>
<keyword evidence="1" id="KW-0175">Coiled coil</keyword>
<keyword evidence="3" id="KW-0472">Membrane</keyword>
<keyword evidence="3" id="KW-1133">Transmembrane helix</keyword>
<comment type="caution">
    <text evidence="4">The sequence shown here is derived from an EMBL/GenBank/DDBJ whole genome shotgun (WGS) entry which is preliminary data.</text>
</comment>
<feature type="coiled-coil region" evidence="1">
    <location>
        <begin position="690"/>
        <end position="717"/>
    </location>
</feature>